<protein>
    <submittedName>
        <fullName evidence="1">Uncharacterized protein</fullName>
    </submittedName>
</protein>
<sequence length="78" mass="8892">NQTALIASIMSKLDQLGEDGLHARTQVEEYKLKLDKLRQTKVFQQPMLNEDAKNQQIFLQQAADIFDFAIDSSVKTHS</sequence>
<name>A0A0B7BZ07_9EUPU</name>
<gene>
    <name evidence="1" type="primary">ORF218111</name>
</gene>
<proteinExistence type="predicted"/>
<accession>A0A0B7BZ07</accession>
<evidence type="ECO:0000313" key="1">
    <source>
        <dbReference type="EMBL" id="CEK98213.1"/>
    </source>
</evidence>
<feature type="non-terminal residue" evidence="1">
    <location>
        <position position="1"/>
    </location>
</feature>
<dbReference type="EMBL" id="HACG01051342">
    <property type="protein sequence ID" value="CEK98213.1"/>
    <property type="molecule type" value="Transcribed_RNA"/>
</dbReference>
<organism evidence="1">
    <name type="scientific">Arion vulgaris</name>
    <dbReference type="NCBI Taxonomy" id="1028688"/>
    <lineage>
        <taxon>Eukaryota</taxon>
        <taxon>Metazoa</taxon>
        <taxon>Spiralia</taxon>
        <taxon>Lophotrochozoa</taxon>
        <taxon>Mollusca</taxon>
        <taxon>Gastropoda</taxon>
        <taxon>Heterobranchia</taxon>
        <taxon>Euthyneura</taxon>
        <taxon>Panpulmonata</taxon>
        <taxon>Eupulmonata</taxon>
        <taxon>Stylommatophora</taxon>
        <taxon>Helicina</taxon>
        <taxon>Arionoidea</taxon>
        <taxon>Arionidae</taxon>
        <taxon>Arion</taxon>
    </lineage>
</organism>
<dbReference type="AlphaFoldDB" id="A0A0B7BZ07"/>
<reference evidence="1" key="1">
    <citation type="submission" date="2014-12" db="EMBL/GenBank/DDBJ databases">
        <title>Insight into the proteome of Arion vulgaris.</title>
        <authorList>
            <person name="Aradska J."/>
            <person name="Bulat T."/>
            <person name="Smidak R."/>
            <person name="Sarate P."/>
            <person name="Gangsoo J."/>
            <person name="Sialana F."/>
            <person name="Bilban M."/>
            <person name="Lubec G."/>
        </authorList>
    </citation>
    <scope>NUCLEOTIDE SEQUENCE</scope>
    <source>
        <tissue evidence="1">Skin</tissue>
    </source>
</reference>
<feature type="non-terminal residue" evidence="1">
    <location>
        <position position="78"/>
    </location>
</feature>